<evidence type="ECO:0000313" key="1">
    <source>
        <dbReference type="EMBL" id="MBL7559743.1"/>
    </source>
</evidence>
<evidence type="ECO:0000313" key="2">
    <source>
        <dbReference type="Proteomes" id="UP000605013"/>
    </source>
</evidence>
<comment type="caution">
    <text evidence="1">The sequence shown here is derived from an EMBL/GenBank/DDBJ whole genome shotgun (WGS) entry which is preliminary data.</text>
</comment>
<keyword evidence="2" id="KW-1185">Reference proteome</keyword>
<dbReference type="PROSITE" id="PS51257">
    <property type="entry name" value="PROKAR_LIPOPROTEIN"/>
    <property type="match status" value="1"/>
</dbReference>
<organism evidence="1 2">
    <name type="scientific">Olleya sediminilitoris</name>
    <dbReference type="NCBI Taxonomy" id="2795739"/>
    <lineage>
        <taxon>Bacteria</taxon>
        <taxon>Pseudomonadati</taxon>
        <taxon>Bacteroidota</taxon>
        <taxon>Flavobacteriia</taxon>
        <taxon>Flavobacteriales</taxon>
        <taxon>Flavobacteriaceae</taxon>
    </lineage>
</organism>
<dbReference type="RefSeq" id="WP_203000097.1">
    <property type="nucleotide sequence ID" value="NZ_JAEMEF010000005.1"/>
</dbReference>
<reference evidence="1 2" key="1">
    <citation type="submission" date="2020-12" db="EMBL/GenBank/DDBJ databases">
        <title>Olleya sediminilitoris sp. nov., isolated from a tidal flat.</title>
        <authorList>
            <person name="Park S."/>
            <person name="Yoon J.-H."/>
        </authorList>
    </citation>
    <scope>NUCLEOTIDE SEQUENCE [LARGE SCALE GENOMIC DNA]</scope>
    <source>
        <strain evidence="1 2">YSTF-M6</strain>
    </source>
</reference>
<dbReference type="Proteomes" id="UP000605013">
    <property type="component" value="Unassembled WGS sequence"/>
</dbReference>
<name>A0ABS1WKV9_9FLAO</name>
<gene>
    <name evidence="1" type="ORF">JAO71_07995</name>
</gene>
<dbReference type="EMBL" id="JAEMEF010000005">
    <property type="protein sequence ID" value="MBL7559743.1"/>
    <property type="molecule type" value="Genomic_DNA"/>
</dbReference>
<sequence length="172" mass="19486">MKKLTILLLLILSVVISCKDKTDTKSENSHIKQSIYKTSRNEIVVLKIVKDSAYHIDFLSTATKKVQNQKSNDSTLNFYTLLQFEGTVSTDGNQQYLRENVITNSIKMSNGKAIKAPINGANMIYNTSNNTLSIFNKKLEVSKNLSIPKTLEIVKKHKDWNGDYIDLKTIEL</sequence>
<protein>
    <submittedName>
        <fullName evidence="1">Uncharacterized protein</fullName>
    </submittedName>
</protein>
<proteinExistence type="predicted"/>
<accession>A0ABS1WKV9</accession>